<proteinExistence type="predicted"/>
<keyword evidence="3" id="KW-1185">Reference proteome</keyword>
<comment type="caution">
    <text evidence="2">The sequence shown here is derived from an EMBL/GenBank/DDBJ whole genome shotgun (WGS) entry which is preliminary data.</text>
</comment>
<feature type="non-terminal residue" evidence="2">
    <location>
        <position position="1"/>
    </location>
</feature>
<dbReference type="Proteomes" id="UP000652198">
    <property type="component" value="Unassembled WGS sequence"/>
</dbReference>
<dbReference type="InterPro" id="IPR052183">
    <property type="entry name" value="IS_Transposase"/>
</dbReference>
<evidence type="ECO:0000313" key="2">
    <source>
        <dbReference type="EMBL" id="NPT42275.1"/>
    </source>
</evidence>
<dbReference type="EMBL" id="WOEY01000054">
    <property type="protein sequence ID" value="NPT42275.1"/>
    <property type="molecule type" value="Genomic_DNA"/>
</dbReference>
<accession>A0ABX2BMX2</accession>
<name>A0ABX2BMX2_9BURK</name>
<feature type="domain" description="DDE" evidence="1">
    <location>
        <begin position="1"/>
        <end position="117"/>
    </location>
</feature>
<dbReference type="PANTHER" id="PTHR35528:SF3">
    <property type="entry name" value="BLL1675 PROTEIN"/>
    <property type="match status" value="1"/>
</dbReference>
<dbReference type="PANTHER" id="PTHR35528">
    <property type="entry name" value="BLL1675 PROTEIN"/>
    <property type="match status" value="1"/>
</dbReference>
<dbReference type="Pfam" id="PF13610">
    <property type="entry name" value="DDE_Tnp_IS240"/>
    <property type="match status" value="1"/>
</dbReference>
<evidence type="ECO:0000259" key="1">
    <source>
        <dbReference type="Pfam" id="PF13610"/>
    </source>
</evidence>
<reference evidence="2 3" key="1">
    <citation type="submission" date="2019-11" db="EMBL/GenBank/DDBJ databases">
        <title>Metabolism of dissolved organic matter in forest soils.</title>
        <authorList>
            <person name="Cyle K.T."/>
            <person name="Wilhelm R.C."/>
            <person name="Martinez C.E."/>
        </authorList>
    </citation>
    <scope>NUCLEOTIDE SEQUENCE [LARGE SCALE GENOMIC DNA]</scope>
    <source>
        <strain evidence="2 3">1N</strain>
    </source>
</reference>
<evidence type="ECO:0000313" key="3">
    <source>
        <dbReference type="Proteomes" id="UP000652198"/>
    </source>
</evidence>
<dbReference type="InterPro" id="IPR032874">
    <property type="entry name" value="DDE_dom"/>
</dbReference>
<sequence>LYRAVDKAGNTIDFLLRAHRDKTAARRYFEESIAQNGEPETVTIDKSGANLAALEAINAERDTPIKIRQTKYLNNIIEQDHRAIKRRIRPMLGLKNFRCARILLGGIEVMHMIAKGQMKNNCARQTPAEQSYSLAA</sequence>
<gene>
    <name evidence="2" type="ORF">GNZ12_13330</name>
</gene>
<organism evidence="2 3">
    <name type="scientific">Paraburkholderia solitsugae</name>
    <dbReference type="NCBI Taxonomy" id="2675748"/>
    <lineage>
        <taxon>Bacteria</taxon>
        <taxon>Pseudomonadati</taxon>
        <taxon>Pseudomonadota</taxon>
        <taxon>Betaproteobacteria</taxon>
        <taxon>Burkholderiales</taxon>
        <taxon>Burkholderiaceae</taxon>
        <taxon>Paraburkholderia</taxon>
    </lineage>
</organism>
<protein>
    <submittedName>
        <fullName evidence="2">DDE-type integrase/transposase/recombinase</fullName>
    </submittedName>
</protein>
<dbReference type="RefSeq" id="WP_172310775.1">
    <property type="nucleotide sequence ID" value="NZ_WOEY01000054.1"/>
</dbReference>